<evidence type="ECO:0000313" key="8">
    <source>
        <dbReference type="EMBL" id="GIG11329.1"/>
    </source>
</evidence>
<dbReference type="PROSITE" id="PS00356">
    <property type="entry name" value="HTH_LACI_1"/>
    <property type="match status" value="1"/>
</dbReference>
<dbReference type="SUPFAM" id="SSF56349">
    <property type="entry name" value="DNA breaking-rejoining enzymes"/>
    <property type="match status" value="2"/>
</dbReference>
<keyword evidence="4" id="KW-0233">DNA recombination</keyword>
<dbReference type="GO" id="GO:0006355">
    <property type="term" value="P:regulation of DNA-templated transcription"/>
    <property type="evidence" value="ECO:0007669"/>
    <property type="project" value="InterPro"/>
</dbReference>
<dbReference type="AlphaFoldDB" id="A0A8J3PC63"/>
<dbReference type="GO" id="GO:0015074">
    <property type="term" value="P:DNA integration"/>
    <property type="evidence" value="ECO:0007669"/>
    <property type="project" value="UniProtKB-KW"/>
</dbReference>
<comment type="similarity">
    <text evidence="1">Belongs to the 'phage' integrase family.</text>
</comment>
<sequence length="506" mass="56597">MAFAENRGSYWRGRYKTAPGKYDTVKDASGATVRFRTKREAEQAAEEEEANVRRGRWRNVAAGRETFGAFVSRWYAVQDLAASTMQNYRRHIEEHLMPTFENVAIADIKAADVAAWEKAERARGYAPSSVKTWRATLHLILSDAVDEGLRDFNPAAKRRGRGRRVGRSTRRGPEKAVTDALGILLIAERAAMLSGRDDEFVAIVTMGWTGMRWGEMVGLESEFVRARELRVEWQLYELDTGELHRCPPKDDSRRTIDLPDWHGRLLLDHLAASQPAPCQCHGRKYAFRGHRPANQAARQAGPKLIDVARRADVSTGTVSNVLNRPDTVPERTRMRVEAAIADLGYVRGLAGGELAAHWRRSGFATWLFHPAATGRYPKRAGEAGHPVPILSDPWPGVPARGRGASQRADGCWVPIAERLTPHGTRHSHKTLMDELGTPSQLKDERMGHLDGSVQARYSHITRTMRDRLMEALTDLWHSALVARHAMSPGSPVAVLDRLLRERSGAR</sequence>
<dbReference type="InterPro" id="IPR000843">
    <property type="entry name" value="HTH_LacI"/>
</dbReference>
<dbReference type="Gene3D" id="1.10.443.10">
    <property type="entry name" value="Intergrase catalytic core"/>
    <property type="match status" value="1"/>
</dbReference>
<dbReference type="InterPro" id="IPR010982">
    <property type="entry name" value="Lambda_DNA-bd_dom_sf"/>
</dbReference>
<feature type="domain" description="Core-binding (CB)" evidence="7">
    <location>
        <begin position="65"/>
        <end position="145"/>
    </location>
</feature>
<dbReference type="InterPro" id="IPR010998">
    <property type="entry name" value="Integrase_recombinase_N"/>
</dbReference>
<dbReference type="PROSITE" id="PS51900">
    <property type="entry name" value="CB"/>
    <property type="match status" value="1"/>
</dbReference>
<dbReference type="InterPro" id="IPR004107">
    <property type="entry name" value="Integrase_SAM-like_N"/>
</dbReference>
<feature type="domain" description="HTH lacI-type" evidence="6">
    <location>
        <begin position="302"/>
        <end position="356"/>
    </location>
</feature>
<dbReference type="InterPro" id="IPR013762">
    <property type="entry name" value="Integrase-like_cat_sf"/>
</dbReference>
<evidence type="ECO:0000259" key="7">
    <source>
        <dbReference type="PROSITE" id="PS51900"/>
    </source>
</evidence>
<dbReference type="Gene3D" id="1.10.260.40">
    <property type="entry name" value="lambda repressor-like DNA-binding domains"/>
    <property type="match status" value="1"/>
</dbReference>
<proteinExistence type="inferred from homology"/>
<dbReference type="Gene3D" id="1.10.150.130">
    <property type="match status" value="1"/>
</dbReference>
<dbReference type="PANTHER" id="PTHR30629">
    <property type="entry name" value="PROPHAGE INTEGRASE"/>
    <property type="match status" value="1"/>
</dbReference>
<evidence type="ECO:0000256" key="1">
    <source>
        <dbReference type="ARBA" id="ARBA00008857"/>
    </source>
</evidence>
<dbReference type="SUPFAM" id="SSF47413">
    <property type="entry name" value="lambda repressor-like DNA-binding domains"/>
    <property type="match status" value="1"/>
</dbReference>
<dbReference type="SMART" id="SM00354">
    <property type="entry name" value="HTH_LACI"/>
    <property type="match status" value="1"/>
</dbReference>
<evidence type="ECO:0000313" key="9">
    <source>
        <dbReference type="Proteomes" id="UP000630887"/>
    </source>
</evidence>
<dbReference type="RefSeq" id="WP_203699281.1">
    <property type="nucleotide sequence ID" value="NZ_BAAALC010000003.1"/>
</dbReference>
<dbReference type="Proteomes" id="UP000630887">
    <property type="component" value="Unassembled WGS sequence"/>
</dbReference>
<comment type="caution">
    <text evidence="8">The sequence shown here is derived from an EMBL/GenBank/DDBJ whole genome shotgun (WGS) entry which is preliminary data.</text>
</comment>
<organism evidence="8 9">
    <name type="scientific">Catellatospora coxensis</name>
    <dbReference type="NCBI Taxonomy" id="310354"/>
    <lineage>
        <taxon>Bacteria</taxon>
        <taxon>Bacillati</taxon>
        <taxon>Actinomycetota</taxon>
        <taxon>Actinomycetes</taxon>
        <taxon>Micromonosporales</taxon>
        <taxon>Micromonosporaceae</taxon>
        <taxon>Catellatospora</taxon>
    </lineage>
</organism>
<protein>
    <recommendedName>
        <fullName evidence="10">Integrase-like protein</fullName>
    </recommendedName>
</protein>
<evidence type="ECO:0000256" key="5">
    <source>
        <dbReference type="PROSITE-ProRule" id="PRU01248"/>
    </source>
</evidence>
<evidence type="ECO:0008006" key="10">
    <source>
        <dbReference type="Google" id="ProtNLM"/>
    </source>
</evidence>
<dbReference type="PANTHER" id="PTHR30629:SF2">
    <property type="entry name" value="PROPHAGE INTEGRASE INTS-RELATED"/>
    <property type="match status" value="1"/>
</dbReference>
<evidence type="ECO:0000256" key="4">
    <source>
        <dbReference type="ARBA" id="ARBA00023172"/>
    </source>
</evidence>
<dbReference type="InterPro" id="IPR011010">
    <property type="entry name" value="DNA_brk_join_enz"/>
</dbReference>
<gene>
    <name evidence="8" type="ORF">Cco03nite_80290</name>
</gene>
<keyword evidence="3 5" id="KW-0238">DNA-binding</keyword>
<evidence type="ECO:0000256" key="3">
    <source>
        <dbReference type="ARBA" id="ARBA00023125"/>
    </source>
</evidence>
<reference evidence="8 9" key="1">
    <citation type="submission" date="2021-01" db="EMBL/GenBank/DDBJ databases">
        <title>Whole genome shotgun sequence of Catellatospora coxensis NBRC 107359.</title>
        <authorList>
            <person name="Komaki H."/>
            <person name="Tamura T."/>
        </authorList>
    </citation>
    <scope>NUCLEOTIDE SEQUENCE [LARGE SCALE GENOMIC DNA]</scope>
    <source>
        <strain evidence="8 9">NBRC 107359</strain>
    </source>
</reference>
<name>A0A8J3PC63_9ACTN</name>
<dbReference type="CDD" id="cd01392">
    <property type="entry name" value="HTH_LacI"/>
    <property type="match status" value="1"/>
</dbReference>
<keyword evidence="9" id="KW-1185">Reference proteome</keyword>
<dbReference type="Pfam" id="PF00356">
    <property type="entry name" value="LacI"/>
    <property type="match status" value="1"/>
</dbReference>
<dbReference type="GO" id="GO:0006310">
    <property type="term" value="P:DNA recombination"/>
    <property type="evidence" value="ECO:0007669"/>
    <property type="project" value="UniProtKB-KW"/>
</dbReference>
<dbReference type="GO" id="GO:0003677">
    <property type="term" value="F:DNA binding"/>
    <property type="evidence" value="ECO:0007669"/>
    <property type="project" value="UniProtKB-UniRule"/>
</dbReference>
<evidence type="ECO:0000259" key="6">
    <source>
        <dbReference type="PROSITE" id="PS50932"/>
    </source>
</evidence>
<keyword evidence="2" id="KW-0229">DNA integration</keyword>
<dbReference type="InterPro" id="IPR044068">
    <property type="entry name" value="CB"/>
</dbReference>
<evidence type="ECO:0000256" key="2">
    <source>
        <dbReference type="ARBA" id="ARBA00022908"/>
    </source>
</evidence>
<dbReference type="PROSITE" id="PS50932">
    <property type="entry name" value="HTH_LACI_2"/>
    <property type="match status" value="1"/>
</dbReference>
<dbReference type="Pfam" id="PF14659">
    <property type="entry name" value="Phage_int_SAM_3"/>
    <property type="match status" value="1"/>
</dbReference>
<accession>A0A8J3PC63</accession>
<dbReference type="InterPro" id="IPR050808">
    <property type="entry name" value="Phage_Integrase"/>
</dbReference>
<dbReference type="EMBL" id="BONI01000128">
    <property type="protein sequence ID" value="GIG11329.1"/>
    <property type="molecule type" value="Genomic_DNA"/>
</dbReference>